<proteinExistence type="inferred from homology"/>
<reference evidence="9 10" key="1">
    <citation type="submission" date="2018-04" db="EMBL/GenBank/DDBJ databases">
        <title>The genome of golden apple snail Pomacea canaliculata provides insight into stress tolerance and invasive adaptation.</title>
        <authorList>
            <person name="Liu C."/>
            <person name="Liu B."/>
            <person name="Ren Y."/>
            <person name="Zhang Y."/>
            <person name="Wang H."/>
            <person name="Li S."/>
            <person name="Jiang F."/>
            <person name="Yin L."/>
            <person name="Zhang G."/>
            <person name="Qian W."/>
            <person name="Fan W."/>
        </authorList>
    </citation>
    <scope>NUCLEOTIDE SEQUENCE [LARGE SCALE GENOMIC DNA]</scope>
    <source>
        <strain evidence="9">SZHN2017</strain>
        <tissue evidence="9">Muscle</tissue>
    </source>
</reference>
<dbReference type="SUPFAM" id="SSF51735">
    <property type="entry name" value="NAD(P)-binding Rossmann-fold domains"/>
    <property type="match status" value="1"/>
</dbReference>
<evidence type="ECO:0000313" key="10">
    <source>
        <dbReference type="Proteomes" id="UP000245119"/>
    </source>
</evidence>
<accession>A0A2T7PBW1</accession>
<dbReference type="AlphaFoldDB" id="A0A2T7PBW1"/>
<keyword evidence="8" id="KW-0560">Oxidoreductase</keyword>
<dbReference type="InterPro" id="IPR036291">
    <property type="entry name" value="NAD(P)-bd_dom_sf"/>
</dbReference>
<dbReference type="OrthoDB" id="153074at2759"/>
<sequence length="262" mass="28394">MTSKKAVCVITGASRGLGESIALNFAPKFSDGSVIILMARNKSALDNVLHRVQEKAPTVCVIAKEYDQGSLDNELFSSILSNALEEAGVQPADFEQALLVNNAGSIEPLVYIRNLLGVNEISKYFNSNVAGMIALTSTFVKIFPATLGVDRLVINISSLAAVQPLKSLSLYCAGKAARDMFFKVLAAEEENIRVLNYAPGPLVTDMADAIINTAEDDDLRHSMGDAKARNNLLTCDMSVQKLLQVLEKDTFQNGSHLDYYDV</sequence>
<dbReference type="Pfam" id="PF00106">
    <property type="entry name" value="adh_short"/>
    <property type="match status" value="1"/>
</dbReference>
<evidence type="ECO:0000256" key="3">
    <source>
        <dbReference type="ARBA" id="ARBA00011738"/>
    </source>
</evidence>
<dbReference type="FunFam" id="3.40.50.720:FF:000259">
    <property type="entry name" value="Sepiapterin reductase"/>
    <property type="match status" value="1"/>
</dbReference>
<dbReference type="STRING" id="400727.A0A2T7PBW1"/>
<comment type="subunit">
    <text evidence="3">Homodimer.</text>
</comment>
<organism evidence="9 10">
    <name type="scientific">Pomacea canaliculata</name>
    <name type="common">Golden apple snail</name>
    <dbReference type="NCBI Taxonomy" id="400727"/>
    <lineage>
        <taxon>Eukaryota</taxon>
        <taxon>Metazoa</taxon>
        <taxon>Spiralia</taxon>
        <taxon>Lophotrochozoa</taxon>
        <taxon>Mollusca</taxon>
        <taxon>Gastropoda</taxon>
        <taxon>Caenogastropoda</taxon>
        <taxon>Architaenioglossa</taxon>
        <taxon>Ampullarioidea</taxon>
        <taxon>Ampullariidae</taxon>
        <taxon>Pomacea</taxon>
    </lineage>
</organism>
<comment type="similarity">
    <text evidence="2">Belongs to the sepiapterin reductase family.</text>
</comment>
<dbReference type="PRINTS" id="PR00081">
    <property type="entry name" value="GDHRDH"/>
</dbReference>
<dbReference type="EMBL" id="PZQS01000005">
    <property type="protein sequence ID" value="PVD30907.1"/>
    <property type="molecule type" value="Genomic_DNA"/>
</dbReference>
<dbReference type="InterPro" id="IPR051721">
    <property type="entry name" value="Biopterin_syn/organic_redct"/>
</dbReference>
<evidence type="ECO:0000256" key="1">
    <source>
        <dbReference type="ARBA" id="ARBA00004496"/>
    </source>
</evidence>
<comment type="caution">
    <text evidence="9">The sequence shown here is derived from an EMBL/GenBank/DDBJ whole genome shotgun (WGS) entry which is preliminary data.</text>
</comment>
<dbReference type="GO" id="GO:0006729">
    <property type="term" value="P:tetrahydrobiopterin biosynthetic process"/>
    <property type="evidence" value="ECO:0007669"/>
    <property type="project" value="InterPro"/>
</dbReference>
<evidence type="ECO:0000256" key="5">
    <source>
        <dbReference type="ARBA" id="ARBA00019170"/>
    </source>
</evidence>
<dbReference type="PANTHER" id="PTHR44085">
    <property type="entry name" value="SEPIAPTERIN REDUCTASE"/>
    <property type="match status" value="1"/>
</dbReference>
<comment type="subcellular location">
    <subcellularLocation>
        <location evidence="1">Cytoplasm</location>
    </subcellularLocation>
</comment>
<dbReference type="Gene3D" id="3.40.50.720">
    <property type="entry name" value="NAD(P)-binding Rossmann-like Domain"/>
    <property type="match status" value="1"/>
</dbReference>
<dbReference type="PANTHER" id="PTHR44085:SF2">
    <property type="entry name" value="SEPIAPTERIN REDUCTASE"/>
    <property type="match status" value="1"/>
</dbReference>
<evidence type="ECO:0000256" key="2">
    <source>
        <dbReference type="ARBA" id="ARBA00010483"/>
    </source>
</evidence>
<evidence type="ECO:0000313" key="9">
    <source>
        <dbReference type="EMBL" id="PVD30907.1"/>
    </source>
</evidence>
<evidence type="ECO:0000256" key="4">
    <source>
        <dbReference type="ARBA" id="ARBA00013075"/>
    </source>
</evidence>
<evidence type="ECO:0000256" key="8">
    <source>
        <dbReference type="ARBA" id="ARBA00023002"/>
    </source>
</evidence>
<dbReference type="OMA" id="FKGWTLY"/>
<keyword evidence="6" id="KW-0963">Cytoplasm</keyword>
<protein>
    <recommendedName>
        <fullName evidence="5">Sepiapterin reductase</fullName>
        <ecNumber evidence="4">1.1.1.153</ecNumber>
    </recommendedName>
</protein>
<dbReference type="NCBIfam" id="TIGR01500">
    <property type="entry name" value="sepiapter_red"/>
    <property type="match status" value="1"/>
</dbReference>
<name>A0A2T7PBW1_POMCA</name>
<gene>
    <name evidence="9" type="ORF">C0Q70_10182</name>
</gene>
<dbReference type="Proteomes" id="UP000245119">
    <property type="component" value="Linkage Group LG5"/>
</dbReference>
<keyword evidence="7" id="KW-0521">NADP</keyword>
<evidence type="ECO:0000256" key="7">
    <source>
        <dbReference type="ARBA" id="ARBA00022857"/>
    </source>
</evidence>
<dbReference type="InterPro" id="IPR002347">
    <property type="entry name" value="SDR_fam"/>
</dbReference>
<dbReference type="GO" id="GO:0005737">
    <property type="term" value="C:cytoplasm"/>
    <property type="evidence" value="ECO:0007669"/>
    <property type="project" value="UniProtKB-SubCell"/>
</dbReference>
<dbReference type="InterPro" id="IPR006393">
    <property type="entry name" value="Sepiapterin_red"/>
</dbReference>
<dbReference type="EC" id="1.1.1.153" evidence="4"/>
<keyword evidence="10" id="KW-1185">Reference proteome</keyword>
<dbReference type="GO" id="GO:0004757">
    <property type="term" value="F:sepiapterin reductase (NADP+) activity"/>
    <property type="evidence" value="ECO:0007669"/>
    <property type="project" value="UniProtKB-EC"/>
</dbReference>
<evidence type="ECO:0000256" key="6">
    <source>
        <dbReference type="ARBA" id="ARBA00022490"/>
    </source>
</evidence>